<dbReference type="Proteomes" id="UP000186058">
    <property type="component" value="Unassembled WGS sequence"/>
</dbReference>
<dbReference type="InterPro" id="IPR032599">
    <property type="entry name" value="YcdB/YcdC_rep_domain"/>
</dbReference>
<dbReference type="PROSITE" id="PS51272">
    <property type="entry name" value="SLH"/>
    <property type="match status" value="1"/>
</dbReference>
<dbReference type="RefSeq" id="WP_074107057.1">
    <property type="nucleotide sequence ID" value="NZ_LVWI01000030.1"/>
</dbReference>
<feature type="domain" description="SLH" evidence="1">
    <location>
        <begin position="722"/>
        <end position="784"/>
    </location>
</feature>
<keyword evidence="3" id="KW-1185">Reference proteome</keyword>
<dbReference type="Pfam" id="PF16244">
    <property type="entry name" value="DUF4901"/>
    <property type="match status" value="2"/>
</dbReference>
<gene>
    <name evidence="2" type="ORF">A3844_07405</name>
</gene>
<evidence type="ECO:0000313" key="2">
    <source>
        <dbReference type="EMBL" id="OKP88518.1"/>
    </source>
</evidence>
<dbReference type="EMBL" id="LVWI01000030">
    <property type="protein sequence ID" value="OKP88518.1"/>
    <property type="molecule type" value="Genomic_DNA"/>
</dbReference>
<protein>
    <recommendedName>
        <fullName evidence="1">SLH domain-containing protein</fullName>
    </recommendedName>
</protein>
<reference evidence="2 3" key="1">
    <citation type="submission" date="2016-03" db="EMBL/GenBank/DDBJ databases">
        <authorList>
            <person name="Sant'Anna F.H."/>
            <person name="Ambrosini A."/>
            <person name="Souza R."/>
            <person name="Bach E."/>
            <person name="Fernandes G."/>
            <person name="Balsanelli E."/>
            <person name="Baura V.A."/>
            <person name="Souza E.M."/>
            <person name="Passaglia L."/>
        </authorList>
    </citation>
    <scope>NUCLEOTIDE SEQUENCE [LARGE SCALE GENOMIC DNA]</scope>
    <source>
        <strain evidence="2 3">P26E</strain>
    </source>
</reference>
<comment type="caution">
    <text evidence="2">The sequence shown here is derived from an EMBL/GenBank/DDBJ whole genome shotgun (WGS) entry which is preliminary data.</text>
</comment>
<dbReference type="InterPro" id="IPR001119">
    <property type="entry name" value="SLH_dom"/>
</dbReference>
<evidence type="ECO:0000313" key="3">
    <source>
        <dbReference type="Proteomes" id="UP000186058"/>
    </source>
</evidence>
<sequence length="791" mass="86492">MDRHASKPYSTPFIHQTVKTALITTVALALLLPGGLAAADSSHTTVSVPMVTEAQRQAAVAPDPSKAKITEDQAVAKLRELFPVLKDATVSNVRFGGDGSLPASGNQMMWNISWSYEIGNSGYGFSSQVDAITGDLINTYLPFPFLKEDAYYPPKLTRDEALGQAQKFIAKAAPSLGTGDIQLQDNESMNGAGSSLFGAVQYNFSFKLLKNGLPTASDRLWVTVDGNGNVTQFNKPSPGLAYPSAKPAVSMESAQKKYTDSFALGLYYIPVYKDGIVERWVLGWRPQEQSLYSIDAQTGKRTDNEGTEVSSLPVTYEAVPQTKERFQAISTGKELTAAEAAKLVQQIMPIPAGRKLNDQMQGNVYPNTKQKVWRLSWRENSSAPMAGFTPTSYAEVDAVTGQIYQFQLEQFTGNTNVKPQPAPAGGKKLSQAEAKQQAITLVNRLYDQASSVLKLEEHGGTWGVLPDGKGFRFQFVRYYKNTPLSDSGITLVMDMYGRLESYSAMSRNDLVTIKEQPAPAISQSEALKSYKDRYVLKLQYSRIGGMYTNNVYVEPQVKLVYSPLPVNEQDQYSILDASTGKWVQVNTYYGQNIAASAAVDLKGHPAEKALTELVKYGVLIPDADGKINPDQEITVGDWFNFIAKASNPNYSGYSNATEPKAVAGVSPDNEYYSAVSFAVNYGWISRETVLQPDNKLSREQLAVLLASFLRYNKLSSFLVNDTAVTSLSDSAAIKEKGAVALVVKLGLLQGDNGKFNPQKNVTKADIATVLMKLVELQGRVDQGIGQNIRQY</sequence>
<proteinExistence type="predicted"/>
<accession>A0ABX3ETH0</accession>
<evidence type="ECO:0000259" key="1">
    <source>
        <dbReference type="PROSITE" id="PS51272"/>
    </source>
</evidence>
<dbReference type="Pfam" id="PF00395">
    <property type="entry name" value="SLH"/>
    <property type="match status" value="2"/>
</dbReference>
<name>A0ABX3ETH0_9BACL</name>
<organism evidence="2 3">
    <name type="scientific">Paenibacillus helianthi</name>
    <dbReference type="NCBI Taxonomy" id="1349432"/>
    <lineage>
        <taxon>Bacteria</taxon>
        <taxon>Bacillati</taxon>
        <taxon>Bacillota</taxon>
        <taxon>Bacilli</taxon>
        <taxon>Bacillales</taxon>
        <taxon>Paenibacillaceae</taxon>
        <taxon>Paenibacillus</taxon>
    </lineage>
</organism>